<keyword evidence="2 5" id="KW-0418">Kinase</keyword>
<dbReference type="Proteomes" id="UP001324533">
    <property type="component" value="Chromosome"/>
</dbReference>
<dbReference type="PROSITE" id="PS00584">
    <property type="entry name" value="PFKB_KINASES_2"/>
    <property type="match status" value="1"/>
</dbReference>
<gene>
    <name evidence="5" type="ORF">T9R20_01760</name>
</gene>
<dbReference type="InterPro" id="IPR029056">
    <property type="entry name" value="Ribokinase-like"/>
</dbReference>
<dbReference type="RefSeq" id="WP_322412224.1">
    <property type="nucleotide sequence ID" value="NZ_CP139779.1"/>
</dbReference>
<dbReference type="EMBL" id="CP139779">
    <property type="protein sequence ID" value="WQB72116.1"/>
    <property type="molecule type" value="Genomic_DNA"/>
</dbReference>
<dbReference type="InterPro" id="IPR011611">
    <property type="entry name" value="PfkB_dom"/>
</dbReference>
<sequence length="109" mass="11403">MDAERGEEGRQSFVGVEDELPDARHDDAGEHVGDEVDQPVERVVDTTGAGDAFLAGYLAAYARGLTDGSAGLRTGAQWAAVMVGTEASIPPAWGSVPELSRTLLAEPVH</sequence>
<proteinExistence type="predicted"/>
<keyword evidence="6" id="KW-1185">Reference proteome</keyword>
<evidence type="ECO:0000313" key="6">
    <source>
        <dbReference type="Proteomes" id="UP001324533"/>
    </source>
</evidence>
<dbReference type="GO" id="GO:0016301">
    <property type="term" value="F:kinase activity"/>
    <property type="evidence" value="ECO:0007669"/>
    <property type="project" value="UniProtKB-KW"/>
</dbReference>
<feature type="domain" description="Carbohydrate kinase PfkB" evidence="4">
    <location>
        <begin position="37"/>
        <end position="90"/>
    </location>
</feature>
<feature type="region of interest" description="Disordered" evidence="3">
    <location>
        <begin position="1"/>
        <end position="38"/>
    </location>
</feature>
<evidence type="ECO:0000256" key="3">
    <source>
        <dbReference type="SAM" id="MobiDB-lite"/>
    </source>
</evidence>
<dbReference type="Gene3D" id="3.40.1190.20">
    <property type="match status" value="1"/>
</dbReference>
<evidence type="ECO:0000256" key="2">
    <source>
        <dbReference type="ARBA" id="ARBA00022777"/>
    </source>
</evidence>
<reference evidence="5 6" key="1">
    <citation type="submission" date="2023-06" db="EMBL/GenBank/DDBJ databases">
        <title>Rock-solubilizing bacteria, Microbacterium invictum, promotes re-establishment of vegetation in rocky wasteland by accelerating rock bio-weathering and reshaping soil bacterial community.</title>
        <authorList>
            <person name="Liu C."/>
        </authorList>
    </citation>
    <scope>NUCLEOTIDE SEQUENCE [LARGE SCALE GENOMIC DNA]</scope>
    <source>
        <strain evidence="5 6">X-18</strain>
    </source>
</reference>
<accession>A0ABZ0VES8</accession>
<dbReference type="InterPro" id="IPR002173">
    <property type="entry name" value="Carboh/pur_kinase_PfkB_CS"/>
</dbReference>
<organism evidence="5 6">
    <name type="scientific">Microbacterium invictum</name>
    <dbReference type="NCBI Taxonomy" id="515415"/>
    <lineage>
        <taxon>Bacteria</taxon>
        <taxon>Bacillati</taxon>
        <taxon>Actinomycetota</taxon>
        <taxon>Actinomycetes</taxon>
        <taxon>Micrococcales</taxon>
        <taxon>Microbacteriaceae</taxon>
        <taxon>Microbacterium</taxon>
    </lineage>
</organism>
<name>A0ABZ0VES8_9MICO</name>
<evidence type="ECO:0000256" key="1">
    <source>
        <dbReference type="ARBA" id="ARBA00022679"/>
    </source>
</evidence>
<evidence type="ECO:0000259" key="4">
    <source>
        <dbReference type="Pfam" id="PF00294"/>
    </source>
</evidence>
<dbReference type="Pfam" id="PF00294">
    <property type="entry name" value="PfkB"/>
    <property type="match status" value="1"/>
</dbReference>
<keyword evidence="1" id="KW-0808">Transferase</keyword>
<protein>
    <submittedName>
        <fullName evidence="5">PfkB family carbohydrate kinase</fullName>
    </submittedName>
</protein>
<dbReference type="SUPFAM" id="SSF53613">
    <property type="entry name" value="Ribokinase-like"/>
    <property type="match status" value="1"/>
</dbReference>
<feature type="compositionally biased region" description="Basic and acidic residues" evidence="3">
    <location>
        <begin position="21"/>
        <end position="38"/>
    </location>
</feature>
<feature type="compositionally biased region" description="Basic and acidic residues" evidence="3">
    <location>
        <begin position="1"/>
        <end position="10"/>
    </location>
</feature>
<evidence type="ECO:0000313" key="5">
    <source>
        <dbReference type="EMBL" id="WQB72116.1"/>
    </source>
</evidence>